<evidence type="ECO:0000256" key="2">
    <source>
        <dbReference type="ARBA" id="ARBA00023015"/>
    </source>
</evidence>
<protein>
    <submittedName>
        <fullName evidence="6">MerR family transcriptional regulator</fullName>
    </submittedName>
</protein>
<dbReference type="SMART" id="SM00422">
    <property type="entry name" value="HTH_MERR"/>
    <property type="match status" value="1"/>
</dbReference>
<sequence>MEWSIQEIARAAGTTSRTLRHYDAIGLLRPSRVGHGGRRYYDEHALLRLQRILLLRELGLGLAAVSDALDGQRDETAALRTHLRLLEQERERLGRQIDSVRRTLAKLEGGEPLMPDEVLGGFDHTRHKDEVTERWGREAYERGDRWWRSRSREEREGFQRQQLDIARDFARAHRDGLAPDSDEVLEITRRHCAWVSAGWQGGRPTAEAFTGLGRMYTDDPRFAAHYDRHGEGTAAFVRDAMAAYAEREL</sequence>
<accession>A0A2M8LTC6</accession>
<dbReference type="EMBL" id="PGGW01000067">
    <property type="protein sequence ID" value="PJE95207.1"/>
    <property type="molecule type" value="Genomic_DNA"/>
</dbReference>
<keyword evidence="7" id="KW-1185">Reference proteome</keyword>
<keyword evidence="2" id="KW-0805">Transcription regulation</keyword>
<evidence type="ECO:0000256" key="1">
    <source>
        <dbReference type="ARBA" id="ARBA00022491"/>
    </source>
</evidence>
<dbReference type="GO" id="GO:0003677">
    <property type="term" value="F:DNA binding"/>
    <property type="evidence" value="ECO:0007669"/>
    <property type="project" value="UniProtKB-KW"/>
</dbReference>
<keyword evidence="3" id="KW-0238">DNA-binding</keyword>
<dbReference type="PANTHER" id="PTHR30204:SF69">
    <property type="entry name" value="MERR-FAMILY TRANSCRIPTIONAL REGULATOR"/>
    <property type="match status" value="1"/>
</dbReference>
<evidence type="ECO:0000256" key="3">
    <source>
        <dbReference type="ARBA" id="ARBA00023125"/>
    </source>
</evidence>
<dbReference type="PANTHER" id="PTHR30204">
    <property type="entry name" value="REDOX-CYCLING DRUG-SENSING TRANSCRIPTIONAL ACTIVATOR SOXR"/>
    <property type="match status" value="1"/>
</dbReference>
<dbReference type="InterPro" id="IPR012925">
    <property type="entry name" value="TipAS_dom"/>
</dbReference>
<dbReference type="SUPFAM" id="SSF89082">
    <property type="entry name" value="Antibiotic binding domain of TipA-like multidrug resistance regulators"/>
    <property type="match status" value="1"/>
</dbReference>
<dbReference type="Gene3D" id="1.10.1660.10">
    <property type="match status" value="1"/>
</dbReference>
<reference evidence="6 7" key="1">
    <citation type="submission" date="2017-11" db="EMBL/GenBank/DDBJ databases">
        <title>Streptomyces carmine sp. nov., a novel actinomycete isolated from Sophora alopecuroides in Xinjiang, China.</title>
        <authorList>
            <person name="Wang Y."/>
            <person name="Luo X."/>
            <person name="Wan C."/>
            <person name="Zhang L."/>
        </authorList>
    </citation>
    <scope>NUCLEOTIDE SEQUENCE [LARGE SCALE GENOMIC DNA]</scope>
    <source>
        <strain evidence="6 7">TRM SA0054</strain>
    </source>
</reference>
<evidence type="ECO:0000259" key="5">
    <source>
        <dbReference type="PROSITE" id="PS50937"/>
    </source>
</evidence>
<dbReference type="InterPro" id="IPR047057">
    <property type="entry name" value="MerR_fam"/>
</dbReference>
<evidence type="ECO:0000313" key="7">
    <source>
        <dbReference type="Proteomes" id="UP000230407"/>
    </source>
</evidence>
<gene>
    <name evidence="6" type="ORF">CUT44_25240</name>
</gene>
<organism evidence="6 7">
    <name type="scientific">Streptomyces carminius</name>
    <dbReference type="NCBI Taxonomy" id="2665496"/>
    <lineage>
        <taxon>Bacteria</taxon>
        <taxon>Bacillati</taxon>
        <taxon>Actinomycetota</taxon>
        <taxon>Actinomycetes</taxon>
        <taxon>Kitasatosporales</taxon>
        <taxon>Streptomycetaceae</taxon>
        <taxon>Streptomyces</taxon>
    </lineage>
</organism>
<dbReference type="Gene3D" id="1.10.490.50">
    <property type="entry name" value="Antibiotic binding domain of TipA-like multidrug resistance regulators"/>
    <property type="match status" value="1"/>
</dbReference>
<evidence type="ECO:0000256" key="4">
    <source>
        <dbReference type="ARBA" id="ARBA00023163"/>
    </source>
</evidence>
<dbReference type="Proteomes" id="UP000230407">
    <property type="component" value="Unassembled WGS sequence"/>
</dbReference>
<keyword evidence="4" id="KW-0804">Transcription</keyword>
<dbReference type="InterPro" id="IPR000551">
    <property type="entry name" value="MerR-type_HTH_dom"/>
</dbReference>
<feature type="domain" description="HTH merR-type" evidence="5">
    <location>
        <begin position="1"/>
        <end position="71"/>
    </location>
</feature>
<dbReference type="Pfam" id="PF07739">
    <property type="entry name" value="TipAS"/>
    <property type="match status" value="1"/>
</dbReference>
<dbReference type="AlphaFoldDB" id="A0A2M8LTC6"/>
<dbReference type="PROSITE" id="PS50937">
    <property type="entry name" value="HTH_MERR_2"/>
    <property type="match status" value="1"/>
</dbReference>
<name>A0A2M8LTC6_9ACTN</name>
<dbReference type="GO" id="GO:0003700">
    <property type="term" value="F:DNA-binding transcription factor activity"/>
    <property type="evidence" value="ECO:0007669"/>
    <property type="project" value="InterPro"/>
</dbReference>
<dbReference type="InterPro" id="IPR009061">
    <property type="entry name" value="DNA-bd_dom_put_sf"/>
</dbReference>
<keyword evidence="1" id="KW-0678">Repressor</keyword>
<dbReference type="Pfam" id="PF13411">
    <property type="entry name" value="MerR_1"/>
    <property type="match status" value="1"/>
</dbReference>
<dbReference type="InterPro" id="IPR036244">
    <property type="entry name" value="TipA-like_antibiotic-bd"/>
</dbReference>
<dbReference type="PRINTS" id="PR00040">
    <property type="entry name" value="HTHMERR"/>
</dbReference>
<proteinExistence type="predicted"/>
<evidence type="ECO:0000313" key="6">
    <source>
        <dbReference type="EMBL" id="PJE95207.1"/>
    </source>
</evidence>
<comment type="caution">
    <text evidence="6">The sequence shown here is derived from an EMBL/GenBank/DDBJ whole genome shotgun (WGS) entry which is preliminary data.</text>
</comment>
<dbReference type="RefSeq" id="WP_100204460.1">
    <property type="nucleotide sequence ID" value="NZ_PGGW01000067.1"/>
</dbReference>
<dbReference type="SUPFAM" id="SSF46955">
    <property type="entry name" value="Putative DNA-binding domain"/>
    <property type="match status" value="1"/>
</dbReference>